<keyword evidence="1" id="KW-0812">Transmembrane</keyword>
<feature type="transmembrane region" description="Helical" evidence="1">
    <location>
        <begin position="54"/>
        <end position="78"/>
    </location>
</feature>
<evidence type="ECO:0000256" key="1">
    <source>
        <dbReference type="SAM" id="Phobius"/>
    </source>
</evidence>
<name>A0A6C0JGC4_9ZZZZ</name>
<keyword evidence="1" id="KW-0472">Membrane</keyword>
<keyword evidence="1" id="KW-1133">Transmembrane helix</keyword>
<reference evidence="2" key="1">
    <citation type="journal article" date="2020" name="Nature">
        <title>Giant virus diversity and host interactions through global metagenomics.</title>
        <authorList>
            <person name="Schulz F."/>
            <person name="Roux S."/>
            <person name="Paez-Espino D."/>
            <person name="Jungbluth S."/>
            <person name="Walsh D.A."/>
            <person name="Denef V.J."/>
            <person name="McMahon K.D."/>
            <person name="Konstantinidis K.T."/>
            <person name="Eloe-Fadrosh E.A."/>
            <person name="Kyrpides N.C."/>
            <person name="Woyke T."/>
        </authorList>
    </citation>
    <scope>NUCLEOTIDE SEQUENCE</scope>
    <source>
        <strain evidence="2">GVMAG-M-3300027708-20</strain>
    </source>
</reference>
<accession>A0A6C0JGC4</accession>
<protein>
    <submittedName>
        <fullName evidence="2">Uncharacterized protein</fullName>
    </submittedName>
</protein>
<dbReference type="AlphaFoldDB" id="A0A6C0JGC4"/>
<proteinExistence type="predicted"/>
<dbReference type="EMBL" id="MN740389">
    <property type="protein sequence ID" value="QHU03920.1"/>
    <property type="molecule type" value="Genomic_DNA"/>
</dbReference>
<evidence type="ECO:0000313" key="2">
    <source>
        <dbReference type="EMBL" id="QHU03920.1"/>
    </source>
</evidence>
<sequence>MIVSPIYHNDVIHVMDAIIIDDGHDCTEAVPLEQQPVRNCDSYKICYNRCKKCLFIFFILIFVCGFIFFILLDGMIFFN</sequence>
<organism evidence="2">
    <name type="scientific">viral metagenome</name>
    <dbReference type="NCBI Taxonomy" id="1070528"/>
    <lineage>
        <taxon>unclassified sequences</taxon>
        <taxon>metagenomes</taxon>
        <taxon>organismal metagenomes</taxon>
    </lineage>
</organism>